<dbReference type="InterPro" id="IPR001789">
    <property type="entry name" value="Sig_transdc_resp-reg_receiver"/>
</dbReference>
<evidence type="ECO:0000256" key="7">
    <source>
        <dbReference type="PROSITE-ProRule" id="PRU00169"/>
    </source>
</evidence>
<dbReference type="InterPro" id="IPR036890">
    <property type="entry name" value="HATPase_C_sf"/>
</dbReference>
<dbReference type="PRINTS" id="PR00344">
    <property type="entry name" value="BCTRLSENSOR"/>
</dbReference>
<dbReference type="FunFam" id="3.30.565.10:FF:000006">
    <property type="entry name" value="Sensor histidine kinase WalK"/>
    <property type="match status" value="1"/>
</dbReference>
<dbReference type="eggNOG" id="COG2204">
    <property type="taxonomic scope" value="Bacteria"/>
</dbReference>
<dbReference type="EC" id="2.7.13.3" evidence="3"/>
<comment type="subcellular location">
    <subcellularLocation>
        <location evidence="2">Cell inner membrane</location>
        <topology evidence="2">Multi-pass membrane protein</topology>
    </subcellularLocation>
</comment>
<dbReference type="HOGENOM" id="CLU_000445_114_72_4"/>
<dbReference type="Pfam" id="PF00512">
    <property type="entry name" value="HisKA"/>
    <property type="match status" value="1"/>
</dbReference>
<dbReference type="InterPro" id="IPR036097">
    <property type="entry name" value="HisK_dim/P_sf"/>
</dbReference>
<keyword evidence="6 12" id="KW-0418">Kinase</keyword>
<dbReference type="GO" id="GO:0000155">
    <property type="term" value="F:phosphorelay sensor kinase activity"/>
    <property type="evidence" value="ECO:0007669"/>
    <property type="project" value="InterPro"/>
</dbReference>
<dbReference type="eggNOG" id="COG4251">
    <property type="taxonomic scope" value="Bacteria"/>
</dbReference>
<dbReference type="Gene3D" id="3.40.50.2300">
    <property type="match status" value="1"/>
</dbReference>
<dbReference type="Pfam" id="PF02518">
    <property type="entry name" value="HATPase_c"/>
    <property type="match status" value="1"/>
</dbReference>
<evidence type="ECO:0000259" key="10">
    <source>
        <dbReference type="PROSITE" id="PS50109"/>
    </source>
</evidence>
<organism evidence="12 13">
    <name type="scientific">Polaromonas naphthalenivorans (strain CJ2)</name>
    <dbReference type="NCBI Taxonomy" id="365044"/>
    <lineage>
        <taxon>Bacteria</taxon>
        <taxon>Pseudomonadati</taxon>
        <taxon>Pseudomonadota</taxon>
        <taxon>Betaproteobacteria</taxon>
        <taxon>Burkholderiales</taxon>
        <taxon>Comamonadaceae</taxon>
        <taxon>Polaromonas</taxon>
    </lineage>
</organism>
<dbReference type="SUPFAM" id="SSF52172">
    <property type="entry name" value="CheY-like"/>
    <property type="match status" value="1"/>
</dbReference>
<dbReference type="SUPFAM" id="SSF47384">
    <property type="entry name" value="Homodimeric domain of signal transducing histidine kinase"/>
    <property type="match status" value="1"/>
</dbReference>
<keyword evidence="8" id="KW-0175">Coiled coil</keyword>
<dbReference type="InterPro" id="IPR003661">
    <property type="entry name" value="HisK_dim/P_dom"/>
</dbReference>
<dbReference type="CDD" id="cd00082">
    <property type="entry name" value="HisKA"/>
    <property type="match status" value="1"/>
</dbReference>
<dbReference type="InterPro" id="IPR003594">
    <property type="entry name" value="HATPase_dom"/>
</dbReference>
<feature type="domain" description="Histidine kinase" evidence="10">
    <location>
        <begin position="197"/>
        <end position="412"/>
    </location>
</feature>
<dbReference type="RefSeq" id="WP_011803401.1">
    <property type="nucleotide sequence ID" value="NC_008781.1"/>
</dbReference>
<dbReference type="PROSITE" id="PS50109">
    <property type="entry name" value="HIS_KIN"/>
    <property type="match status" value="1"/>
</dbReference>
<dbReference type="SMART" id="SM00387">
    <property type="entry name" value="HATPase_c"/>
    <property type="match status" value="1"/>
</dbReference>
<evidence type="ECO:0000256" key="3">
    <source>
        <dbReference type="ARBA" id="ARBA00012438"/>
    </source>
</evidence>
<evidence type="ECO:0000256" key="5">
    <source>
        <dbReference type="ARBA" id="ARBA00022679"/>
    </source>
</evidence>
<accession>A1VUL1</accession>
<dbReference type="SMART" id="SM00388">
    <property type="entry name" value="HisKA"/>
    <property type="match status" value="1"/>
</dbReference>
<dbReference type="InterPro" id="IPR011006">
    <property type="entry name" value="CheY-like_superfamily"/>
</dbReference>
<protein>
    <recommendedName>
        <fullName evidence="3">histidine kinase</fullName>
        <ecNumber evidence="3">2.7.13.3</ecNumber>
    </recommendedName>
</protein>
<keyword evidence="5" id="KW-0808">Transferase</keyword>
<dbReference type="STRING" id="365044.Pnap_4048"/>
<evidence type="ECO:0000256" key="2">
    <source>
        <dbReference type="ARBA" id="ARBA00004429"/>
    </source>
</evidence>
<evidence type="ECO:0000259" key="11">
    <source>
        <dbReference type="PROSITE" id="PS50110"/>
    </source>
</evidence>
<dbReference type="KEGG" id="pna:Pnap_4048"/>
<evidence type="ECO:0000256" key="1">
    <source>
        <dbReference type="ARBA" id="ARBA00000085"/>
    </source>
</evidence>
<sequence>MNEPQNRRILLIDDMPSIHEDFRKILAPRPAARELDSFEAALFGQAEAPACDGYELDSAYQGRDGVAQAEAAVQAGRPYAMAFVDMRMPPGWDGVETIERLWRIDPQVQVVICTAYSDHAWEDVLARLDVQDRLLILKKPFDMIEVSQLARTLTAKWTLVRQASLQMKTLEEAVQNLKASEAALRQSNKELEAFSYSVAHDLRSPLNSIDGFSHLLQKSVSGDTAERSRHYLSRIRAGVRQMGELTDGLLSLAQLSRTSLKAETVDLAAMAQRVLDDCQERDAGRSVKSHVESDLVAIGDPALLRQVMENLIANAWKFTAHTAAPEIWFGKLQSGSETAIYFIRDNGAGFDMAYSDKLFGTFQRLHSPGEFAGTGIGLATSHRIIARHAGCIWAEGAVGQGATFFFTLPLSAPQPPPRETHTAPLQNRSQP</sequence>
<dbReference type="PROSITE" id="PS50110">
    <property type="entry name" value="RESPONSE_REGULATORY"/>
    <property type="match status" value="1"/>
</dbReference>
<dbReference type="EMBL" id="CP000529">
    <property type="protein sequence ID" value="ABM39339.1"/>
    <property type="molecule type" value="Genomic_DNA"/>
</dbReference>
<feature type="domain" description="Response regulatory" evidence="11">
    <location>
        <begin position="8"/>
        <end position="154"/>
    </location>
</feature>
<keyword evidence="4 7" id="KW-0597">Phosphoprotein</keyword>
<dbReference type="GO" id="GO:0000156">
    <property type="term" value="F:phosphorelay response regulator activity"/>
    <property type="evidence" value="ECO:0007669"/>
    <property type="project" value="TreeGrafter"/>
</dbReference>
<evidence type="ECO:0000256" key="9">
    <source>
        <dbReference type="SAM" id="MobiDB-lite"/>
    </source>
</evidence>
<dbReference type="GO" id="GO:0007234">
    <property type="term" value="P:osmosensory signaling via phosphorelay pathway"/>
    <property type="evidence" value="ECO:0007669"/>
    <property type="project" value="TreeGrafter"/>
</dbReference>
<dbReference type="GO" id="GO:0030295">
    <property type="term" value="F:protein kinase activator activity"/>
    <property type="evidence" value="ECO:0007669"/>
    <property type="project" value="TreeGrafter"/>
</dbReference>
<dbReference type="PANTHER" id="PTHR42878:SF15">
    <property type="entry name" value="BACTERIOPHYTOCHROME"/>
    <property type="match status" value="1"/>
</dbReference>
<evidence type="ECO:0000313" key="13">
    <source>
        <dbReference type="Proteomes" id="UP000000644"/>
    </source>
</evidence>
<reference evidence="13" key="1">
    <citation type="journal article" date="2009" name="Environ. Microbiol.">
        <title>The genome of Polaromonas naphthalenivorans strain CJ2, isolated from coal tar-contaminated sediment, reveals physiological and metabolic versatility and evolution through extensive horizontal gene transfer.</title>
        <authorList>
            <person name="Yagi J.M."/>
            <person name="Sims D."/>
            <person name="Brettin T."/>
            <person name="Bruce D."/>
            <person name="Madsen E.L."/>
        </authorList>
    </citation>
    <scope>NUCLEOTIDE SEQUENCE [LARGE SCALE GENOMIC DNA]</scope>
    <source>
        <strain evidence="13">CJ2</strain>
    </source>
</reference>
<dbReference type="InterPro" id="IPR004358">
    <property type="entry name" value="Sig_transdc_His_kin-like_C"/>
</dbReference>
<dbReference type="Pfam" id="PF00072">
    <property type="entry name" value="Response_reg"/>
    <property type="match status" value="1"/>
</dbReference>
<evidence type="ECO:0000313" key="12">
    <source>
        <dbReference type="EMBL" id="ABM39339.1"/>
    </source>
</evidence>
<dbReference type="InterPro" id="IPR005467">
    <property type="entry name" value="His_kinase_dom"/>
</dbReference>
<feature type="region of interest" description="Disordered" evidence="9">
    <location>
        <begin position="412"/>
        <end position="431"/>
    </location>
</feature>
<evidence type="ECO:0000256" key="8">
    <source>
        <dbReference type="SAM" id="Coils"/>
    </source>
</evidence>
<feature type="modified residue" description="4-aspartylphosphate" evidence="7">
    <location>
        <position position="85"/>
    </location>
</feature>
<comment type="catalytic activity">
    <reaction evidence="1">
        <text>ATP + protein L-histidine = ADP + protein N-phospho-L-histidine.</text>
        <dbReference type="EC" id="2.7.13.3"/>
    </reaction>
</comment>
<dbReference type="Gene3D" id="1.10.287.130">
    <property type="match status" value="1"/>
</dbReference>
<dbReference type="SUPFAM" id="SSF55874">
    <property type="entry name" value="ATPase domain of HSP90 chaperone/DNA topoisomerase II/histidine kinase"/>
    <property type="match status" value="1"/>
</dbReference>
<feature type="coiled-coil region" evidence="8">
    <location>
        <begin position="160"/>
        <end position="190"/>
    </location>
</feature>
<dbReference type="InterPro" id="IPR050351">
    <property type="entry name" value="BphY/WalK/GraS-like"/>
</dbReference>
<gene>
    <name evidence="12" type="ordered locus">Pnap_4048</name>
</gene>
<proteinExistence type="predicted"/>
<dbReference type="AlphaFoldDB" id="A1VUL1"/>
<dbReference type="Gene3D" id="3.30.565.10">
    <property type="entry name" value="Histidine kinase-like ATPase, C-terminal domain"/>
    <property type="match status" value="1"/>
</dbReference>
<evidence type="ECO:0000256" key="4">
    <source>
        <dbReference type="ARBA" id="ARBA00022553"/>
    </source>
</evidence>
<dbReference type="PANTHER" id="PTHR42878">
    <property type="entry name" value="TWO-COMPONENT HISTIDINE KINASE"/>
    <property type="match status" value="1"/>
</dbReference>
<name>A1VUL1_POLNA</name>
<keyword evidence="13" id="KW-1185">Reference proteome</keyword>
<evidence type="ECO:0000256" key="6">
    <source>
        <dbReference type="ARBA" id="ARBA00022777"/>
    </source>
</evidence>
<dbReference type="GO" id="GO:0005886">
    <property type="term" value="C:plasma membrane"/>
    <property type="evidence" value="ECO:0007669"/>
    <property type="project" value="UniProtKB-SubCell"/>
</dbReference>
<dbReference type="Proteomes" id="UP000000644">
    <property type="component" value="Chromosome"/>
</dbReference>